<evidence type="ECO:0000313" key="1">
    <source>
        <dbReference type="EMBL" id="GBM09248.1"/>
    </source>
</evidence>
<dbReference type="Proteomes" id="UP000499080">
    <property type="component" value="Unassembled WGS sequence"/>
</dbReference>
<protein>
    <submittedName>
        <fullName evidence="1">Uncharacterized protein</fullName>
    </submittedName>
</protein>
<sequence length="104" mass="11989">MLIGKLVRGPTIKWGTESIKRSRTIKYLRINLDESLNWAAHIKHQGMEAALTHHRLARVAGATWGLKEEHRRKLYSTVAERMILHGAAAWAQNLTYHQKKITPR</sequence>
<accession>A0A4Y2CZU3</accession>
<keyword evidence="2" id="KW-1185">Reference proteome</keyword>
<evidence type="ECO:0000313" key="2">
    <source>
        <dbReference type="Proteomes" id="UP000499080"/>
    </source>
</evidence>
<dbReference type="AlphaFoldDB" id="A0A4Y2CZU3"/>
<organism evidence="1 2">
    <name type="scientific">Araneus ventricosus</name>
    <name type="common">Orbweaver spider</name>
    <name type="synonym">Epeira ventricosa</name>
    <dbReference type="NCBI Taxonomy" id="182803"/>
    <lineage>
        <taxon>Eukaryota</taxon>
        <taxon>Metazoa</taxon>
        <taxon>Ecdysozoa</taxon>
        <taxon>Arthropoda</taxon>
        <taxon>Chelicerata</taxon>
        <taxon>Arachnida</taxon>
        <taxon>Araneae</taxon>
        <taxon>Araneomorphae</taxon>
        <taxon>Entelegynae</taxon>
        <taxon>Araneoidea</taxon>
        <taxon>Araneidae</taxon>
        <taxon>Araneus</taxon>
    </lineage>
</organism>
<dbReference type="EMBL" id="BGPR01000267">
    <property type="protein sequence ID" value="GBM09248.1"/>
    <property type="molecule type" value="Genomic_DNA"/>
</dbReference>
<reference evidence="1 2" key="1">
    <citation type="journal article" date="2019" name="Sci. Rep.">
        <title>Orb-weaving spider Araneus ventricosus genome elucidates the spidroin gene catalogue.</title>
        <authorList>
            <person name="Kono N."/>
            <person name="Nakamura H."/>
            <person name="Ohtoshi R."/>
            <person name="Moran D.A.P."/>
            <person name="Shinohara A."/>
            <person name="Yoshida Y."/>
            <person name="Fujiwara M."/>
            <person name="Mori M."/>
            <person name="Tomita M."/>
            <person name="Arakawa K."/>
        </authorList>
    </citation>
    <scope>NUCLEOTIDE SEQUENCE [LARGE SCALE GENOMIC DNA]</scope>
</reference>
<comment type="caution">
    <text evidence="1">The sequence shown here is derived from an EMBL/GenBank/DDBJ whole genome shotgun (WGS) entry which is preliminary data.</text>
</comment>
<name>A0A4Y2CZU3_ARAVE</name>
<proteinExistence type="predicted"/>
<dbReference type="OrthoDB" id="411871at2759"/>
<gene>
    <name evidence="1" type="ORF">AVEN_59228_1</name>
</gene>